<dbReference type="EMBL" id="CACVAV010000078">
    <property type="protein sequence ID" value="CAA6804909.1"/>
    <property type="molecule type" value="Genomic_DNA"/>
</dbReference>
<reference evidence="1" key="1">
    <citation type="submission" date="2020-01" db="EMBL/GenBank/DDBJ databases">
        <authorList>
            <person name="Meier V. D."/>
            <person name="Meier V D."/>
        </authorList>
    </citation>
    <scope>NUCLEOTIDE SEQUENCE</scope>
    <source>
        <strain evidence="1">HLG_WM_MAG_08</strain>
    </source>
</reference>
<evidence type="ECO:0000313" key="1">
    <source>
        <dbReference type="EMBL" id="CAA6804909.1"/>
    </source>
</evidence>
<accession>A0A6S6SHT2</accession>
<proteinExistence type="predicted"/>
<name>A0A6S6SHT2_9GAMM</name>
<dbReference type="AlphaFoldDB" id="A0A6S6SHT2"/>
<sequence length="159" mass="17761">MVKQASLPMYDFPEVRAATDAWWAGVARHMQCFGIKDVPMQLQHDVPVKSLWQHDDLLLSQCCGFDVVCGFKDSLSVLMITDWAAEGCYDGHYSSWVVVHEDSPYQQIADFFNRVAVINGRESHSGMNGLLALVQPYSKGGFFFERINESGAHVDSLAA</sequence>
<feature type="non-terminal residue" evidence="1">
    <location>
        <position position="159"/>
    </location>
</feature>
<protein>
    <recommendedName>
        <fullName evidence="2">Phosphate ABC transporter substrate-binding protein</fullName>
    </recommendedName>
</protein>
<organism evidence="1">
    <name type="scientific">uncultured Thiotrichaceae bacterium</name>
    <dbReference type="NCBI Taxonomy" id="298394"/>
    <lineage>
        <taxon>Bacteria</taxon>
        <taxon>Pseudomonadati</taxon>
        <taxon>Pseudomonadota</taxon>
        <taxon>Gammaproteobacteria</taxon>
        <taxon>Thiotrichales</taxon>
        <taxon>Thiotrichaceae</taxon>
        <taxon>environmental samples</taxon>
    </lineage>
</organism>
<gene>
    <name evidence="1" type="ORF">HELGO_WM76307</name>
</gene>
<evidence type="ECO:0008006" key="2">
    <source>
        <dbReference type="Google" id="ProtNLM"/>
    </source>
</evidence>